<dbReference type="Gene3D" id="3.40.190.10">
    <property type="entry name" value="Periplasmic binding protein-like II"/>
    <property type="match status" value="2"/>
</dbReference>
<reference evidence="3 4" key="1">
    <citation type="submission" date="2016-10" db="EMBL/GenBank/DDBJ databases">
        <title>Complete Genome Sequence of Peptococcaceae strain DCMF.</title>
        <authorList>
            <person name="Edwards R.J."/>
            <person name="Holland S.I."/>
            <person name="Deshpande N.P."/>
            <person name="Wong Y.K."/>
            <person name="Ertan H."/>
            <person name="Manefield M."/>
            <person name="Russell T.L."/>
            <person name="Lee M.J."/>
        </authorList>
    </citation>
    <scope>NUCLEOTIDE SEQUENCE [LARGE SCALE GENOMIC DNA]</scope>
    <source>
        <strain evidence="3 4">DCMF</strain>
    </source>
</reference>
<dbReference type="OrthoDB" id="9776669at2"/>
<dbReference type="RefSeq" id="WP_148137054.1">
    <property type="nucleotide sequence ID" value="NZ_CP017634.1"/>
</dbReference>
<evidence type="ECO:0000313" key="3">
    <source>
        <dbReference type="EMBL" id="ATW27678.1"/>
    </source>
</evidence>
<dbReference type="KEGG" id="fwa:DCMF_25595"/>
<sequence length="347" mass="37444">MVSLTKRVSIVAVIVLSMVLIVACSQKTTPQNNNQTSTQSTNQTESTNKNQPEQWSLATASSGSNPYVLGGMFSEVINKHQTAVKVSPQVSPGWVKNVPLVDSGEMQLGQITLGDLNDAFVGKGIFDKQYQNLRGLLIYGFEPLAIVTLDNSIKNVTDLKGKKVHIGSPGSATAAAAQFVIKAYEMSDKDFEVLQYTTQQAVDALKDGQVDAAFVFGVPPVSLLQELAYSKQMYLISLDDEHIKAINELSGGALGSNVIKAGSYKGVDADVKTIDFRSCIMANKDVSEEGVYAFVKAVWENLDELDGMHHGIKGGEYGMSLEKAIDGITTPLHPGAEKYYKEVGVIK</sequence>
<dbReference type="EMBL" id="CP017634">
    <property type="protein sequence ID" value="ATW27678.1"/>
    <property type="molecule type" value="Genomic_DNA"/>
</dbReference>
<dbReference type="PANTHER" id="PTHR42941">
    <property type="entry name" value="SLL1037 PROTEIN"/>
    <property type="match status" value="1"/>
</dbReference>
<evidence type="ECO:0000256" key="1">
    <source>
        <dbReference type="SAM" id="MobiDB-lite"/>
    </source>
</evidence>
<gene>
    <name evidence="3" type="ORF">DCMF_25595</name>
</gene>
<dbReference type="CDD" id="cd13520">
    <property type="entry name" value="PBP2_TAXI_TRAP"/>
    <property type="match status" value="1"/>
</dbReference>
<evidence type="ECO:0000256" key="2">
    <source>
        <dbReference type="SAM" id="SignalP"/>
    </source>
</evidence>
<keyword evidence="2" id="KW-0732">Signal</keyword>
<dbReference type="Proteomes" id="UP000323521">
    <property type="component" value="Chromosome"/>
</dbReference>
<dbReference type="NCBIfam" id="TIGR02122">
    <property type="entry name" value="TRAP_TAXI"/>
    <property type="match status" value="1"/>
</dbReference>
<keyword evidence="4" id="KW-1185">Reference proteome</keyword>
<organism evidence="3 4">
    <name type="scientific">Formimonas warabiya</name>
    <dbReference type="NCBI Taxonomy" id="1761012"/>
    <lineage>
        <taxon>Bacteria</taxon>
        <taxon>Bacillati</taxon>
        <taxon>Bacillota</taxon>
        <taxon>Clostridia</taxon>
        <taxon>Eubacteriales</taxon>
        <taxon>Peptococcaceae</taxon>
        <taxon>Candidatus Formimonas</taxon>
    </lineage>
</organism>
<dbReference type="AlphaFoldDB" id="A0A3G1KYW3"/>
<feature type="chain" id="PRO_5038995264" description="TAXI family TRAP transporter solute-binding subunit" evidence="2">
    <location>
        <begin position="24"/>
        <end position="347"/>
    </location>
</feature>
<evidence type="ECO:0008006" key="5">
    <source>
        <dbReference type="Google" id="ProtNLM"/>
    </source>
</evidence>
<protein>
    <recommendedName>
        <fullName evidence="5">TAXI family TRAP transporter solute-binding subunit</fullName>
    </recommendedName>
</protein>
<dbReference type="PROSITE" id="PS51257">
    <property type="entry name" value="PROKAR_LIPOPROTEIN"/>
    <property type="match status" value="1"/>
</dbReference>
<dbReference type="InterPro" id="IPR011852">
    <property type="entry name" value="TRAP_TAXI"/>
</dbReference>
<proteinExistence type="predicted"/>
<feature type="signal peptide" evidence="2">
    <location>
        <begin position="1"/>
        <end position="23"/>
    </location>
</feature>
<dbReference type="SUPFAM" id="SSF53850">
    <property type="entry name" value="Periplasmic binding protein-like II"/>
    <property type="match status" value="1"/>
</dbReference>
<dbReference type="Pfam" id="PF16868">
    <property type="entry name" value="NMT1_3"/>
    <property type="match status" value="1"/>
</dbReference>
<name>A0A3G1KYW3_FORW1</name>
<dbReference type="PANTHER" id="PTHR42941:SF1">
    <property type="entry name" value="SLL1037 PROTEIN"/>
    <property type="match status" value="1"/>
</dbReference>
<evidence type="ECO:0000313" key="4">
    <source>
        <dbReference type="Proteomes" id="UP000323521"/>
    </source>
</evidence>
<accession>A0A3G1KYW3</accession>
<feature type="region of interest" description="Disordered" evidence="1">
    <location>
        <begin position="28"/>
        <end position="53"/>
    </location>
</feature>
<feature type="compositionally biased region" description="Low complexity" evidence="1">
    <location>
        <begin position="28"/>
        <end position="51"/>
    </location>
</feature>